<accession>A0A7J6Q0V2</accession>
<proteinExistence type="predicted"/>
<organism evidence="2 3">
    <name type="scientific">Perkinsus olseni</name>
    <name type="common">Perkinsus atlanticus</name>
    <dbReference type="NCBI Taxonomy" id="32597"/>
    <lineage>
        <taxon>Eukaryota</taxon>
        <taxon>Sar</taxon>
        <taxon>Alveolata</taxon>
        <taxon>Perkinsozoa</taxon>
        <taxon>Perkinsea</taxon>
        <taxon>Perkinsida</taxon>
        <taxon>Perkinsidae</taxon>
        <taxon>Perkinsus</taxon>
    </lineage>
</organism>
<feature type="signal peptide" evidence="1">
    <location>
        <begin position="1"/>
        <end position="18"/>
    </location>
</feature>
<keyword evidence="1" id="KW-0732">Signal</keyword>
<dbReference type="Proteomes" id="UP000574390">
    <property type="component" value="Unassembled WGS sequence"/>
</dbReference>
<evidence type="ECO:0000313" key="2">
    <source>
        <dbReference type="EMBL" id="KAF4701928.1"/>
    </source>
</evidence>
<feature type="chain" id="PRO_5029762020" evidence="1">
    <location>
        <begin position="19"/>
        <end position="164"/>
    </location>
</feature>
<protein>
    <submittedName>
        <fullName evidence="2">Uncharacterized protein</fullName>
    </submittedName>
</protein>
<dbReference type="EMBL" id="JABANM010033043">
    <property type="protein sequence ID" value="KAF4701928.1"/>
    <property type="molecule type" value="Genomic_DNA"/>
</dbReference>
<name>A0A7J6Q0V2_PEROL</name>
<reference evidence="2 3" key="1">
    <citation type="submission" date="2020-04" db="EMBL/GenBank/DDBJ databases">
        <title>Perkinsus olseni comparative genomics.</title>
        <authorList>
            <person name="Bogema D.R."/>
        </authorList>
    </citation>
    <scope>NUCLEOTIDE SEQUENCE [LARGE SCALE GENOMIC DNA]</scope>
    <source>
        <strain evidence="2">ATCC PRA-205</strain>
    </source>
</reference>
<evidence type="ECO:0000313" key="3">
    <source>
        <dbReference type="Proteomes" id="UP000574390"/>
    </source>
</evidence>
<gene>
    <name evidence="2" type="ORF">FOZ62_015498</name>
</gene>
<evidence type="ECO:0000256" key="1">
    <source>
        <dbReference type="SAM" id="SignalP"/>
    </source>
</evidence>
<comment type="caution">
    <text evidence="2">The sequence shown here is derived from an EMBL/GenBank/DDBJ whole genome shotgun (WGS) entry which is preliminary data.</text>
</comment>
<sequence length="164" mass="17600">MFHFIVLSAAALVIGSLAQDEHAWLVRRFDDSFEDMNDGAMDEIANNSGLPGPYERPTGTCGLSLYDEVIGCYCDTKGLLGVACAPPCDYRRVLGHAGGLRVLKGPPMLSCATPSPYGTLCWDGRCLITPEVIRGDASNGNDCPSGMQPYSIEGTTTRVCMYPI</sequence>
<dbReference type="AlphaFoldDB" id="A0A7J6Q0V2"/>